<organism evidence="2 3">
    <name type="scientific">Candidatus Bacteroides merdipullorum</name>
    <dbReference type="NCBI Taxonomy" id="2838474"/>
    <lineage>
        <taxon>Bacteria</taxon>
        <taxon>Pseudomonadati</taxon>
        <taxon>Bacteroidota</taxon>
        <taxon>Bacteroidia</taxon>
        <taxon>Bacteroidales</taxon>
        <taxon>Bacteroidaceae</taxon>
        <taxon>Bacteroides</taxon>
    </lineage>
</organism>
<protein>
    <submittedName>
        <fullName evidence="2">Type II toxin-antitoxin system RelE/ParE family toxin</fullName>
    </submittedName>
</protein>
<reference evidence="2" key="1">
    <citation type="journal article" date="2021" name="PeerJ">
        <title>Extensive microbial diversity within the chicken gut microbiome revealed by metagenomics and culture.</title>
        <authorList>
            <person name="Gilroy R."/>
            <person name="Ravi A."/>
            <person name="Getino M."/>
            <person name="Pursley I."/>
            <person name="Horton D.L."/>
            <person name="Alikhan N.F."/>
            <person name="Baker D."/>
            <person name="Gharbi K."/>
            <person name="Hall N."/>
            <person name="Watson M."/>
            <person name="Adriaenssens E.M."/>
            <person name="Foster-Nyarko E."/>
            <person name="Jarju S."/>
            <person name="Secka A."/>
            <person name="Antonio M."/>
            <person name="Oren A."/>
            <person name="Chaudhuri R.R."/>
            <person name="La Ragione R."/>
            <person name="Hildebrand F."/>
            <person name="Pallen M.J."/>
        </authorList>
    </citation>
    <scope>NUCLEOTIDE SEQUENCE</scope>
    <source>
        <strain evidence="2">ChiHjej12B11-24981</strain>
    </source>
</reference>
<dbReference type="InterPro" id="IPR035093">
    <property type="entry name" value="RelE/ParE_toxin_dom_sf"/>
</dbReference>
<dbReference type="Proteomes" id="UP000824023">
    <property type="component" value="Unassembled WGS sequence"/>
</dbReference>
<comment type="caution">
    <text evidence="2">The sequence shown here is derived from an EMBL/GenBank/DDBJ whole genome shotgun (WGS) entry which is preliminary data.</text>
</comment>
<evidence type="ECO:0000313" key="2">
    <source>
        <dbReference type="EMBL" id="HIZ02609.1"/>
    </source>
</evidence>
<gene>
    <name evidence="2" type="ORF">H9819_10250</name>
</gene>
<reference evidence="2" key="2">
    <citation type="submission" date="2021-04" db="EMBL/GenBank/DDBJ databases">
        <authorList>
            <person name="Gilroy R."/>
        </authorList>
    </citation>
    <scope>NUCLEOTIDE SEQUENCE</scope>
    <source>
        <strain evidence="2">ChiHjej12B11-24981</strain>
    </source>
</reference>
<sequence>MKYIWRKSAEKRLLQETEYCLQRFGKKAALRFIESIDRQVTLLSQSPGIGKREPLLLHRTRHLYRSLVVHKHFKLVYYIDEAANTLYIVALWDTRREPLRQADAT</sequence>
<dbReference type="Gene3D" id="3.30.2310.20">
    <property type="entry name" value="RelE-like"/>
    <property type="match status" value="1"/>
</dbReference>
<keyword evidence="1" id="KW-1277">Toxin-antitoxin system</keyword>
<proteinExistence type="predicted"/>
<accession>A0A9D2A7C3</accession>
<evidence type="ECO:0000313" key="3">
    <source>
        <dbReference type="Proteomes" id="UP000824023"/>
    </source>
</evidence>
<evidence type="ECO:0000256" key="1">
    <source>
        <dbReference type="ARBA" id="ARBA00022649"/>
    </source>
</evidence>
<dbReference type="AlphaFoldDB" id="A0A9D2A7C3"/>
<dbReference type="InterPro" id="IPR007712">
    <property type="entry name" value="RelE/ParE_toxin"/>
</dbReference>
<dbReference type="Pfam" id="PF05016">
    <property type="entry name" value="ParE_toxin"/>
    <property type="match status" value="1"/>
</dbReference>
<name>A0A9D2A7C3_9BACE</name>
<dbReference type="EMBL" id="DXCK01000133">
    <property type="protein sequence ID" value="HIZ02609.1"/>
    <property type="molecule type" value="Genomic_DNA"/>
</dbReference>